<dbReference type="Proteomes" id="UP001501274">
    <property type="component" value="Unassembled WGS sequence"/>
</dbReference>
<evidence type="ECO:0000313" key="2">
    <source>
        <dbReference type="Proteomes" id="UP001501274"/>
    </source>
</evidence>
<comment type="caution">
    <text evidence="1">The sequence shown here is derived from an EMBL/GenBank/DDBJ whole genome shotgun (WGS) entry which is preliminary data.</text>
</comment>
<protein>
    <submittedName>
        <fullName evidence="1">Uncharacterized protein</fullName>
    </submittedName>
</protein>
<evidence type="ECO:0000313" key="1">
    <source>
        <dbReference type="EMBL" id="KAL0527322.1"/>
    </source>
</evidence>
<organism evidence="1 2">
    <name type="scientific">Leishmania naiffi</name>
    <dbReference type="NCBI Taxonomy" id="5678"/>
    <lineage>
        <taxon>Eukaryota</taxon>
        <taxon>Discoba</taxon>
        <taxon>Euglenozoa</taxon>
        <taxon>Kinetoplastea</taxon>
        <taxon>Metakinetoplastina</taxon>
        <taxon>Trypanosomatida</taxon>
        <taxon>Trypanosomatidae</taxon>
        <taxon>Leishmaniinae</taxon>
        <taxon>Leishmania</taxon>
        <taxon>Leishmania naiffi species complex</taxon>
    </lineage>
</organism>
<sequence length="158" mass="17447">MTTYRADSCQHVEIVSGTDGLLYLTNSLGLVSSLVHQQPTLDVSTLALPANVFSLAWEKCNFRKAKGAADMLELALRSHTSDEYGLLGIFVFSYLPLARFARGDDLDGAKRLFQRVLKWGSGKCAAIFQAAFISYTEGRACLSAAAPRMRSWIRYCAR</sequence>
<gene>
    <name evidence="1" type="ORF">Q4I28_002472</name>
</gene>
<reference evidence="1 2" key="1">
    <citation type="submission" date="2024-02" db="EMBL/GenBank/DDBJ databases">
        <title>FIRST GENOME SEQUENCES OF Leishmania (Viannia) shawi, Leishmania (Viannia) lindenbergi AND Leishmania (Viannia) utingensis.</title>
        <authorList>
            <person name="Resadore F."/>
            <person name="Custodio M.G.F."/>
            <person name="Boite M.C."/>
            <person name="Cupolillo E."/>
            <person name="Ferreira G.E.M."/>
        </authorList>
    </citation>
    <scope>NUCLEOTIDE SEQUENCE [LARGE SCALE GENOMIC DNA]</scope>
    <source>
        <strain evidence="1 2">MDAS/BR/1979/M5533</strain>
    </source>
</reference>
<dbReference type="AlphaFoldDB" id="A0AAW3BXZ8"/>
<proteinExistence type="predicted"/>
<keyword evidence="2" id="KW-1185">Reference proteome</keyword>
<accession>A0AAW3BXZ8</accession>
<name>A0AAW3BXZ8_9TRYP</name>
<dbReference type="EMBL" id="JBAMZN010000017">
    <property type="protein sequence ID" value="KAL0527322.1"/>
    <property type="molecule type" value="Genomic_DNA"/>
</dbReference>